<dbReference type="PRINTS" id="PR01045">
    <property type="entry name" value="TRNASYNTHGB"/>
</dbReference>
<evidence type="ECO:0000313" key="11">
    <source>
        <dbReference type="EMBL" id="OWR01647.1"/>
    </source>
</evidence>
<name>A0A246K6K4_9SPHN</name>
<dbReference type="PROSITE" id="PS50861">
    <property type="entry name" value="AA_TRNA_LIGASE_II_GLYAB"/>
    <property type="match status" value="1"/>
</dbReference>
<evidence type="ECO:0000256" key="2">
    <source>
        <dbReference type="ARBA" id="ARBA00011209"/>
    </source>
</evidence>
<evidence type="ECO:0000256" key="7">
    <source>
        <dbReference type="ARBA" id="ARBA00023146"/>
    </source>
</evidence>
<evidence type="ECO:0000256" key="1">
    <source>
        <dbReference type="ARBA" id="ARBA00008226"/>
    </source>
</evidence>
<dbReference type="NCBIfam" id="TIGR00211">
    <property type="entry name" value="glyS"/>
    <property type="match status" value="1"/>
</dbReference>
<keyword evidence="4 9" id="KW-0547">Nucleotide-binding</keyword>
<organism evidence="11 12">
    <name type="scientific">Sphingopyxis witflariensis</name>
    <dbReference type="NCBI Taxonomy" id="173675"/>
    <lineage>
        <taxon>Bacteria</taxon>
        <taxon>Pseudomonadati</taxon>
        <taxon>Pseudomonadota</taxon>
        <taxon>Alphaproteobacteria</taxon>
        <taxon>Sphingomonadales</taxon>
        <taxon>Sphingomonadaceae</taxon>
        <taxon>Sphingopyxis</taxon>
    </lineage>
</organism>
<feature type="region of interest" description="Disordered" evidence="10">
    <location>
        <begin position="377"/>
        <end position="399"/>
    </location>
</feature>
<dbReference type="OrthoDB" id="9775440at2"/>
<keyword evidence="7 9" id="KW-0030">Aminoacyl-tRNA synthetase</keyword>
<dbReference type="GO" id="GO:0005829">
    <property type="term" value="C:cytosol"/>
    <property type="evidence" value="ECO:0007669"/>
    <property type="project" value="TreeGrafter"/>
</dbReference>
<feature type="region of interest" description="Disordered" evidence="10">
    <location>
        <begin position="664"/>
        <end position="692"/>
    </location>
</feature>
<comment type="catalytic activity">
    <reaction evidence="8 9">
        <text>tRNA(Gly) + glycine + ATP = glycyl-tRNA(Gly) + AMP + diphosphate</text>
        <dbReference type="Rhea" id="RHEA:16013"/>
        <dbReference type="Rhea" id="RHEA-COMP:9664"/>
        <dbReference type="Rhea" id="RHEA-COMP:9683"/>
        <dbReference type="ChEBI" id="CHEBI:30616"/>
        <dbReference type="ChEBI" id="CHEBI:33019"/>
        <dbReference type="ChEBI" id="CHEBI:57305"/>
        <dbReference type="ChEBI" id="CHEBI:78442"/>
        <dbReference type="ChEBI" id="CHEBI:78522"/>
        <dbReference type="ChEBI" id="CHEBI:456215"/>
        <dbReference type="EC" id="6.1.1.14"/>
    </reaction>
</comment>
<dbReference type="GO" id="GO:0004820">
    <property type="term" value="F:glycine-tRNA ligase activity"/>
    <property type="evidence" value="ECO:0007669"/>
    <property type="project" value="UniProtKB-UniRule"/>
</dbReference>
<reference evidence="11 12" key="1">
    <citation type="journal article" date="2002" name="Int. J. Syst. Evol. Microbiol.">
        <title>Sphingopyxis witflariensis sp. nov., isolated from activated sludge.</title>
        <authorList>
            <person name="Kampfer P."/>
            <person name="Witzenberger R."/>
            <person name="Denner E.B."/>
            <person name="Busse H.J."/>
            <person name="Neef A."/>
        </authorList>
    </citation>
    <scope>NUCLEOTIDE SEQUENCE [LARGE SCALE GENOMIC DNA]</scope>
    <source>
        <strain evidence="11 12">DSM 14551</strain>
    </source>
</reference>
<dbReference type="RefSeq" id="WP_088471452.1">
    <property type="nucleotide sequence ID" value="NZ_NISJ01000001.1"/>
</dbReference>
<evidence type="ECO:0000256" key="9">
    <source>
        <dbReference type="HAMAP-Rule" id="MF_00255"/>
    </source>
</evidence>
<evidence type="ECO:0000256" key="5">
    <source>
        <dbReference type="ARBA" id="ARBA00022840"/>
    </source>
</evidence>
<dbReference type="EMBL" id="NISJ01000001">
    <property type="protein sequence ID" value="OWR01647.1"/>
    <property type="molecule type" value="Genomic_DNA"/>
</dbReference>
<keyword evidence="6 9" id="KW-0648">Protein biosynthesis</keyword>
<dbReference type="InterPro" id="IPR015944">
    <property type="entry name" value="Gly-tRNA-synth_bsu"/>
</dbReference>
<sequence>MTDFLLELRSEEIPARMQAGARAELEKLFRAQMTAAGIEAGDLTIWSTPRRLALIAKGLPEATAAVSEELKGPRSSAPPQALEGFLRKTGLTQDQLQDRDGTWFAVIDKPGRATAEVLAEAIPAIVRAFAWPKSMRWGKDSASSESQRWVRPLSGIVAIFGEELIACEVSGISAGFATRGHRFHCPGEITIGSASDYAEKLRACHVIVDHEERQSIIRDGAAKAAADAGLTLVADEGLVIENAGLTEWPVPLLGRFDEAFLAVPPEVIQLTARVNQKYFVVNDAAGKLANGFVCTANIAAIDGGAEIVAGNQKVLAARLSDARFFWEQDQKKTLAQHAEKLANITFHEKLGTVADKVERVAKLARWLVEEGIVHDRSPAKAGAHDDGADGPRLSSGNKEELADQAELAARLCKADLVTEMVGEFPELQGLMGGYYARAEGLPEAVAAAIRDHYKPVGQGDDVPTAPVTVAVALADKLDSVAQFFLEELTPTGSKDPFALRRSALATILLIGENGLRLNLLDVIRKAMLLRVAEDKTVQNSANALRVELLVGELSRSDRGLAAAYDAVGDAERDADKQRLEQQTQAVSNAAGVVLDFFADRLKVQQREAGVRHDLIDAVFALGGEDDLVRLLDRVKALQAFMTTDDGANLLAGYKRAANILKQAEQSSSPAKAGAHGGQEPASADARSGPRLSPGSITEHDAMLLAALDAAEPAASAAVAEERFTDAMAELASLRAPIDAFFECVMVNDPVEEVRAYRLGLLARFTGAVHGVADFSKIEG</sequence>
<comment type="caution">
    <text evidence="11">The sequence shown here is derived from an EMBL/GenBank/DDBJ whole genome shotgun (WGS) entry which is preliminary data.</text>
</comment>
<dbReference type="GO" id="GO:0006426">
    <property type="term" value="P:glycyl-tRNA aminoacylation"/>
    <property type="evidence" value="ECO:0007669"/>
    <property type="project" value="UniProtKB-UniRule"/>
</dbReference>
<comment type="subcellular location">
    <subcellularLocation>
        <location evidence="9">Cytoplasm</location>
    </subcellularLocation>
</comment>
<keyword evidence="5 9" id="KW-0067">ATP-binding</keyword>
<keyword evidence="9" id="KW-0963">Cytoplasm</keyword>
<dbReference type="AlphaFoldDB" id="A0A246K6K4"/>
<protein>
    <recommendedName>
        <fullName evidence="9">Glycine--tRNA ligase beta subunit</fullName>
        <ecNumber evidence="9">6.1.1.14</ecNumber>
    </recommendedName>
    <alternativeName>
        <fullName evidence="9">Glycyl-tRNA synthetase beta subunit</fullName>
        <shortName evidence="9">GlyRS</shortName>
    </alternativeName>
</protein>
<keyword evidence="12" id="KW-1185">Reference proteome</keyword>
<evidence type="ECO:0000313" key="12">
    <source>
        <dbReference type="Proteomes" id="UP000197097"/>
    </source>
</evidence>
<evidence type="ECO:0000256" key="3">
    <source>
        <dbReference type="ARBA" id="ARBA00022598"/>
    </source>
</evidence>
<evidence type="ECO:0000256" key="6">
    <source>
        <dbReference type="ARBA" id="ARBA00022917"/>
    </source>
</evidence>
<proteinExistence type="inferred from homology"/>
<evidence type="ECO:0000256" key="4">
    <source>
        <dbReference type="ARBA" id="ARBA00022741"/>
    </source>
</evidence>
<feature type="compositionally biased region" description="Basic and acidic residues" evidence="10">
    <location>
        <begin position="377"/>
        <end position="389"/>
    </location>
</feature>
<dbReference type="Proteomes" id="UP000197097">
    <property type="component" value="Unassembled WGS sequence"/>
</dbReference>
<evidence type="ECO:0000256" key="10">
    <source>
        <dbReference type="SAM" id="MobiDB-lite"/>
    </source>
</evidence>
<dbReference type="Pfam" id="PF02092">
    <property type="entry name" value="tRNA_synt_2f"/>
    <property type="match status" value="1"/>
</dbReference>
<dbReference type="EC" id="6.1.1.14" evidence="9"/>
<evidence type="ECO:0000256" key="8">
    <source>
        <dbReference type="ARBA" id="ARBA00047937"/>
    </source>
</evidence>
<keyword evidence="3 9" id="KW-0436">Ligase</keyword>
<dbReference type="PANTHER" id="PTHR30075:SF2">
    <property type="entry name" value="GLYCINE--TRNA LIGASE, CHLOROPLASTIC_MITOCHONDRIAL 2"/>
    <property type="match status" value="1"/>
</dbReference>
<dbReference type="InterPro" id="IPR006194">
    <property type="entry name" value="Gly-tRNA-synth_heterodimer"/>
</dbReference>
<dbReference type="PANTHER" id="PTHR30075">
    <property type="entry name" value="GLYCYL-TRNA SYNTHETASE"/>
    <property type="match status" value="1"/>
</dbReference>
<dbReference type="GO" id="GO:0005524">
    <property type="term" value="F:ATP binding"/>
    <property type="evidence" value="ECO:0007669"/>
    <property type="project" value="UniProtKB-UniRule"/>
</dbReference>
<comment type="similarity">
    <text evidence="1 9">Belongs to the class-II aminoacyl-tRNA synthetase family.</text>
</comment>
<comment type="subunit">
    <text evidence="2 9">Tetramer of two alpha and two beta subunits.</text>
</comment>
<dbReference type="HAMAP" id="MF_00255">
    <property type="entry name" value="Gly_tRNA_synth_beta"/>
    <property type="match status" value="1"/>
</dbReference>
<dbReference type="SUPFAM" id="SSF109604">
    <property type="entry name" value="HD-domain/PDEase-like"/>
    <property type="match status" value="1"/>
</dbReference>
<gene>
    <name evidence="9" type="primary">glyS</name>
    <name evidence="11" type="ORF">CDQ91_03930</name>
</gene>
<accession>A0A246K6K4</accession>